<dbReference type="Pfam" id="PF02687">
    <property type="entry name" value="FtsX"/>
    <property type="match status" value="2"/>
</dbReference>
<evidence type="ECO:0000256" key="4">
    <source>
        <dbReference type="ARBA" id="ARBA00022989"/>
    </source>
</evidence>
<feature type="domain" description="ABC3 transporter permease C-terminal" evidence="8">
    <location>
        <begin position="762"/>
        <end position="874"/>
    </location>
</feature>
<dbReference type="InterPro" id="IPR047928">
    <property type="entry name" value="Perm_prefix_1"/>
</dbReference>
<evidence type="ECO:0000259" key="8">
    <source>
        <dbReference type="Pfam" id="PF02687"/>
    </source>
</evidence>
<feature type="transmembrane region" description="Helical" evidence="7">
    <location>
        <begin position="445"/>
        <end position="469"/>
    </location>
</feature>
<feature type="transmembrane region" description="Helical" evidence="7">
    <location>
        <begin position="844"/>
        <end position="864"/>
    </location>
</feature>
<feature type="transmembrane region" description="Helical" evidence="7">
    <location>
        <begin position="490"/>
        <end position="514"/>
    </location>
</feature>
<accession>Q020V8</accession>
<evidence type="ECO:0000313" key="10">
    <source>
        <dbReference type="EMBL" id="ABJ84531.1"/>
    </source>
</evidence>
<keyword evidence="3 7" id="KW-0812">Transmembrane</keyword>
<name>Q020V8_SOLUE</name>
<evidence type="ECO:0000256" key="3">
    <source>
        <dbReference type="ARBA" id="ARBA00022692"/>
    </source>
</evidence>
<dbReference type="PANTHER" id="PTHR30572:SF4">
    <property type="entry name" value="ABC TRANSPORTER PERMEASE YTRF"/>
    <property type="match status" value="1"/>
</dbReference>
<dbReference type="NCBIfam" id="TIGR03434">
    <property type="entry name" value="ADOP"/>
    <property type="match status" value="1"/>
</dbReference>
<dbReference type="STRING" id="234267.Acid_3559"/>
<dbReference type="InterPro" id="IPR003838">
    <property type="entry name" value="ABC3_permease_C"/>
</dbReference>
<proteinExistence type="inferred from homology"/>
<keyword evidence="4 7" id="KW-1133">Transmembrane helix</keyword>
<evidence type="ECO:0000256" key="2">
    <source>
        <dbReference type="ARBA" id="ARBA00022475"/>
    </source>
</evidence>
<feature type="domain" description="MacB-like periplasmic core" evidence="9">
    <location>
        <begin position="561"/>
        <end position="714"/>
    </location>
</feature>
<dbReference type="KEGG" id="sus:Acid_3559"/>
<dbReference type="eggNOG" id="COG0577">
    <property type="taxonomic scope" value="Bacteria"/>
</dbReference>
<dbReference type="AlphaFoldDB" id="Q020V8"/>
<comment type="subcellular location">
    <subcellularLocation>
        <location evidence="1">Cell membrane</location>
        <topology evidence="1">Multi-pass membrane protein</topology>
    </subcellularLocation>
</comment>
<protein>
    <recommendedName>
        <fullName evidence="11">Permease</fullName>
    </recommendedName>
</protein>
<evidence type="ECO:0000256" key="6">
    <source>
        <dbReference type="ARBA" id="ARBA00038076"/>
    </source>
</evidence>
<dbReference type="NCBIfam" id="NF038403">
    <property type="entry name" value="perm_prefix_1"/>
    <property type="match status" value="1"/>
</dbReference>
<dbReference type="PANTHER" id="PTHR30572">
    <property type="entry name" value="MEMBRANE COMPONENT OF TRANSPORTER-RELATED"/>
    <property type="match status" value="1"/>
</dbReference>
<dbReference type="InParanoid" id="Q020V8"/>
<reference evidence="10" key="1">
    <citation type="submission" date="2006-10" db="EMBL/GenBank/DDBJ databases">
        <title>Complete sequence of Solibacter usitatus Ellin6076.</title>
        <authorList>
            <consortium name="US DOE Joint Genome Institute"/>
            <person name="Copeland A."/>
            <person name="Lucas S."/>
            <person name="Lapidus A."/>
            <person name="Barry K."/>
            <person name="Detter J.C."/>
            <person name="Glavina del Rio T."/>
            <person name="Hammon N."/>
            <person name="Israni S."/>
            <person name="Dalin E."/>
            <person name="Tice H."/>
            <person name="Pitluck S."/>
            <person name="Thompson L.S."/>
            <person name="Brettin T."/>
            <person name="Bruce D."/>
            <person name="Han C."/>
            <person name="Tapia R."/>
            <person name="Gilna P."/>
            <person name="Schmutz J."/>
            <person name="Larimer F."/>
            <person name="Land M."/>
            <person name="Hauser L."/>
            <person name="Kyrpides N."/>
            <person name="Mikhailova N."/>
            <person name="Janssen P.H."/>
            <person name="Kuske C.R."/>
            <person name="Richardson P."/>
        </authorList>
    </citation>
    <scope>NUCLEOTIDE SEQUENCE</scope>
    <source>
        <strain evidence="10">Ellin6076</strain>
    </source>
</reference>
<evidence type="ECO:0008006" key="11">
    <source>
        <dbReference type="Google" id="ProtNLM"/>
    </source>
</evidence>
<keyword evidence="5 7" id="KW-0472">Membrane</keyword>
<dbReference type="Pfam" id="PF12704">
    <property type="entry name" value="MacB_PCD"/>
    <property type="match status" value="2"/>
</dbReference>
<dbReference type="OrthoDB" id="127646at2"/>
<feature type="transmembrane region" description="Helical" evidence="7">
    <location>
        <begin position="95"/>
        <end position="118"/>
    </location>
</feature>
<evidence type="ECO:0000256" key="7">
    <source>
        <dbReference type="SAM" id="Phobius"/>
    </source>
</evidence>
<feature type="domain" description="ABC3 transporter permease C-terminal" evidence="8">
    <location>
        <begin position="355"/>
        <end position="471"/>
    </location>
</feature>
<feature type="transmembrane region" description="Helical" evidence="7">
    <location>
        <begin position="404"/>
        <end position="425"/>
    </location>
</feature>
<dbReference type="InterPro" id="IPR050250">
    <property type="entry name" value="Macrolide_Exporter_MacB"/>
</dbReference>
<feature type="domain" description="MacB-like periplasmic core" evidence="9">
    <location>
        <begin position="98"/>
        <end position="314"/>
    </location>
</feature>
<dbReference type="EMBL" id="CP000473">
    <property type="protein sequence ID" value="ABJ84531.1"/>
    <property type="molecule type" value="Genomic_DNA"/>
</dbReference>
<evidence type="ECO:0000256" key="5">
    <source>
        <dbReference type="ARBA" id="ARBA00023136"/>
    </source>
</evidence>
<dbReference type="InterPro" id="IPR017800">
    <property type="entry name" value="ADOP"/>
</dbReference>
<feature type="transmembrane region" description="Helical" evidence="7">
    <location>
        <begin position="756"/>
        <end position="781"/>
    </location>
</feature>
<dbReference type="GO" id="GO:0022857">
    <property type="term" value="F:transmembrane transporter activity"/>
    <property type="evidence" value="ECO:0007669"/>
    <property type="project" value="TreeGrafter"/>
</dbReference>
<organism evidence="10">
    <name type="scientific">Solibacter usitatus (strain Ellin6076)</name>
    <dbReference type="NCBI Taxonomy" id="234267"/>
    <lineage>
        <taxon>Bacteria</taxon>
        <taxon>Pseudomonadati</taxon>
        <taxon>Acidobacteriota</taxon>
        <taxon>Terriglobia</taxon>
        <taxon>Bryobacterales</taxon>
        <taxon>Solibacteraceae</taxon>
        <taxon>Candidatus Solibacter</taxon>
    </lineage>
</organism>
<evidence type="ECO:0000259" key="9">
    <source>
        <dbReference type="Pfam" id="PF12704"/>
    </source>
</evidence>
<feature type="transmembrane region" description="Helical" evidence="7">
    <location>
        <begin position="802"/>
        <end position="832"/>
    </location>
</feature>
<comment type="similarity">
    <text evidence="6">Belongs to the ABC-4 integral membrane protein family.</text>
</comment>
<dbReference type="HOGENOM" id="CLU_009433_1_0_0"/>
<dbReference type="InterPro" id="IPR025857">
    <property type="entry name" value="MacB_PCD"/>
</dbReference>
<sequence>MRTLRAFFIRLAGWKGREARERELRDELEAHFQMHVADNLRAGMSPAEAMREAALRFGSIDAAKESVRAGWTVGLLENTRQDLVYALRGLRRNPAFALTAILSLALGIGASIAIFTVADSLLLRPLPYREANRLMMVYESKPSSARNLKNVVSPANYRDWKAQNTVFESMAAFTPGKSTLNDGKHVEELDEQYVTADLFPLLGVRPWRGRFFTAEEDLPNTPNYVVISHRLWQTWFGSAENVIGRHIQLSSRPAIIIGVLPPGFYFRNREIDVWEALGLNPARDYRKKSGRYLSTIGRLKPGISEAAAQTQMSAIGKRLETDYPVFNKNWTVALEPLRDSMVREVKTSLLVLLGAVFLLLAVACANVANLLLARYTSRRREMAVRASIGAGHWRIVRQLVTESLVLGMAGGVLGLVLARVAVRGLLWLAPRDLARNAAVEVDLRIVLFALALSLVTGLVFGLGPSLAMARTDLIGGLREDSRAAIGGHGRLRNFLVAAEVALCMMLLAGAGLLLRSFVGLQSVDPGLNPSQVLTFRVSVPGAVYREPLRRIRFFESALQGLRQLPGVRSASGITFLPFNGMAPGTNVEIGGRPPAKLGEEPVATIRTVMPGYFQTMGIPLKSGRDFTPADNVLESPHRFIVSEAFARRYFQGEQPLGQQISAKMADPNPFGEVIGVVGDVKEGAIDKEPFPTVYYIHAHQALTQMIFVLRAEGDPVSLAEPARRVIRSIDPAQPVAEMVPMETIVNETFARQRFSAILLAGFSLVALLLAAVGIYGVLAYTVTARTREFGVRVALGAQPGRIISLVLGTGARLVFAGGAAGLAGALALTGLLKSMLFGVGTHDAATFLAVPLVLAVVALFAAYLPARRASRMDPVEALRAE</sequence>
<gene>
    <name evidence="10" type="ordered locus">Acid_3559</name>
</gene>
<feature type="transmembrane region" description="Helical" evidence="7">
    <location>
        <begin position="349"/>
        <end position="372"/>
    </location>
</feature>
<keyword evidence="2" id="KW-1003">Cell membrane</keyword>
<evidence type="ECO:0000256" key="1">
    <source>
        <dbReference type="ARBA" id="ARBA00004651"/>
    </source>
</evidence>
<dbReference type="GO" id="GO:0005886">
    <property type="term" value="C:plasma membrane"/>
    <property type="evidence" value="ECO:0007669"/>
    <property type="project" value="UniProtKB-SubCell"/>
</dbReference>